<comment type="cofactor">
    <cofactor evidence="1">
        <name>FMN</name>
        <dbReference type="ChEBI" id="CHEBI:58210"/>
    </cofactor>
</comment>
<reference evidence="8" key="1">
    <citation type="journal article" date="2019" name="Int. J. Syst. Evol. Microbiol.">
        <title>The Global Catalogue of Microorganisms (GCM) 10K type strain sequencing project: providing services to taxonomists for standard genome sequencing and annotation.</title>
        <authorList>
            <consortium name="The Broad Institute Genomics Platform"/>
            <consortium name="The Broad Institute Genome Sequencing Center for Infectious Disease"/>
            <person name="Wu L."/>
            <person name="Ma J."/>
        </authorList>
    </citation>
    <scope>NUCLEOTIDE SEQUENCE [LARGE SCALE GENOMIC DNA]</scope>
    <source>
        <strain evidence="8">JCM 12389</strain>
    </source>
</reference>
<dbReference type="RefSeq" id="WP_343836198.1">
    <property type="nucleotide sequence ID" value="NZ_BAAADO010000001.1"/>
</dbReference>
<dbReference type="PANTHER" id="PTHR10578">
    <property type="entry name" value="S -2-HYDROXY-ACID OXIDASE-RELATED"/>
    <property type="match status" value="1"/>
</dbReference>
<evidence type="ECO:0000256" key="4">
    <source>
        <dbReference type="ARBA" id="ARBA00029513"/>
    </source>
</evidence>
<evidence type="ECO:0000256" key="3">
    <source>
        <dbReference type="ARBA" id="ARBA00024042"/>
    </source>
</evidence>
<dbReference type="InterPro" id="IPR000262">
    <property type="entry name" value="FMN-dep_DH"/>
</dbReference>
<accession>A0ABP3KGY8</accession>
<evidence type="ECO:0000256" key="5">
    <source>
        <dbReference type="ARBA" id="ARBA00048754"/>
    </source>
</evidence>
<protein>
    <recommendedName>
        <fullName evidence="4">L-lactate oxidase</fullName>
    </recommendedName>
</protein>
<keyword evidence="2" id="KW-0560">Oxidoreductase</keyword>
<dbReference type="PANTHER" id="PTHR10578:SF143">
    <property type="entry name" value="FMN-DEPENDENT ALPHA-HYDROXY ACID DEHYDROGENASE PB1A11.03"/>
    <property type="match status" value="1"/>
</dbReference>
<dbReference type="InterPro" id="IPR008259">
    <property type="entry name" value="FMN_hydac_DH_AS"/>
</dbReference>
<evidence type="ECO:0000313" key="7">
    <source>
        <dbReference type="EMBL" id="GAA0479742.1"/>
    </source>
</evidence>
<gene>
    <name evidence="7" type="ORF">GCM10008986_00210</name>
</gene>
<dbReference type="SUPFAM" id="SSF51395">
    <property type="entry name" value="FMN-linked oxidoreductases"/>
    <property type="match status" value="1"/>
</dbReference>
<dbReference type="Proteomes" id="UP001500880">
    <property type="component" value="Unassembled WGS sequence"/>
</dbReference>
<dbReference type="InterPro" id="IPR037350">
    <property type="entry name" value="LMO_FMN"/>
</dbReference>
<proteinExistence type="inferred from homology"/>
<comment type="similarity">
    <text evidence="3">Belongs to the FMN-dependent alpha-hydroxy acid dehydrogenase family.</text>
</comment>
<sequence>MSFGNEVQAMVYQGVEKNIIPPSFEKLEQKAKEHLDAKPYDYVAASAGAEMTKRKNKQAFEKWNIIPRMLRDTSNRDLSTELFGRKLSFPILCAPVGVQSIIHPEGELASARAAAAMNVPFVASTASTYNLEKTSEVMEDKERWFQLYWSSDREIAASMVKRAEKAGYSAIVITLDTPMMGWREKDIDHAYLPFLQAEGIGNYLNDPVFLSRLDQSPEEDMTSAILLWSQIFGNPSLTWGDLDFIKAQTSLPIVLKGILHPEDARLAVQHGVDGIIVSNHGGRQVDGAVPAIDALPEIVDAVEHRIPVLMDSGIRRGSDIIKALAIGARAVLIGRPYMYGLALAGEDGVKQVLRNLIADFDLSMALSGKTSVAELNREILRKES</sequence>
<evidence type="ECO:0000256" key="2">
    <source>
        <dbReference type="ARBA" id="ARBA00023002"/>
    </source>
</evidence>
<comment type="caution">
    <text evidence="7">The sequence shown here is derived from an EMBL/GenBank/DDBJ whole genome shotgun (WGS) entry which is preliminary data.</text>
</comment>
<name>A0ABP3KGY8_9BACI</name>
<dbReference type="Pfam" id="PF01070">
    <property type="entry name" value="FMN_dh"/>
    <property type="match status" value="1"/>
</dbReference>
<comment type="catalytic activity">
    <reaction evidence="5">
        <text>(S)-lactate + O2 = pyruvate + H2O2</text>
        <dbReference type="Rhea" id="RHEA:55868"/>
        <dbReference type="ChEBI" id="CHEBI:15361"/>
        <dbReference type="ChEBI" id="CHEBI:15379"/>
        <dbReference type="ChEBI" id="CHEBI:16240"/>
        <dbReference type="ChEBI" id="CHEBI:16651"/>
    </reaction>
    <physiologicalReaction direction="left-to-right" evidence="5">
        <dbReference type="Rhea" id="RHEA:55869"/>
    </physiologicalReaction>
</comment>
<dbReference type="Gene3D" id="3.20.20.70">
    <property type="entry name" value="Aldolase class I"/>
    <property type="match status" value="1"/>
</dbReference>
<feature type="domain" description="FMN hydroxy acid dehydrogenase" evidence="6">
    <location>
        <begin position="16"/>
        <end position="384"/>
    </location>
</feature>
<dbReference type="InterPro" id="IPR013785">
    <property type="entry name" value="Aldolase_TIM"/>
</dbReference>
<evidence type="ECO:0000259" key="6">
    <source>
        <dbReference type="PROSITE" id="PS51349"/>
    </source>
</evidence>
<keyword evidence="8" id="KW-1185">Reference proteome</keyword>
<dbReference type="InterPro" id="IPR037396">
    <property type="entry name" value="FMN_HAD"/>
</dbReference>
<evidence type="ECO:0000256" key="1">
    <source>
        <dbReference type="ARBA" id="ARBA00001917"/>
    </source>
</evidence>
<dbReference type="CDD" id="cd03332">
    <property type="entry name" value="LMO_FMN"/>
    <property type="match status" value="1"/>
</dbReference>
<dbReference type="PIRSF" id="PIRSF000138">
    <property type="entry name" value="Al-hdrx_acd_dh"/>
    <property type="match status" value="1"/>
</dbReference>
<evidence type="ECO:0000313" key="8">
    <source>
        <dbReference type="Proteomes" id="UP001500880"/>
    </source>
</evidence>
<dbReference type="PROSITE" id="PS51349">
    <property type="entry name" value="FMN_HYDROXY_ACID_DH_2"/>
    <property type="match status" value="1"/>
</dbReference>
<organism evidence="7 8">
    <name type="scientific">Salinibacillus aidingensis</name>
    <dbReference type="NCBI Taxonomy" id="237684"/>
    <lineage>
        <taxon>Bacteria</taxon>
        <taxon>Bacillati</taxon>
        <taxon>Bacillota</taxon>
        <taxon>Bacilli</taxon>
        <taxon>Bacillales</taxon>
        <taxon>Bacillaceae</taxon>
        <taxon>Salinibacillus</taxon>
    </lineage>
</organism>
<dbReference type="PROSITE" id="PS00557">
    <property type="entry name" value="FMN_HYDROXY_ACID_DH_1"/>
    <property type="match status" value="1"/>
</dbReference>
<dbReference type="EMBL" id="BAAADO010000001">
    <property type="protein sequence ID" value="GAA0479742.1"/>
    <property type="molecule type" value="Genomic_DNA"/>
</dbReference>
<dbReference type="InterPro" id="IPR012133">
    <property type="entry name" value="Alpha-hydoxy_acid_DH_FMN"/>
</dbReference>